<dbReference type="InterPro" id="IPR058531">
    <property type="entry name" value="Baseplate_J_M"/>
</dbReference>
<dbReference type="Pfam" id="PF26079">
    <property type="entry name" value="Baseplate_J_C"/>
    <property type="match status" value="1"/>
</dbReference>
<dbReference type="InterPro" id="IPR052726">
    <property type="entry name" value="Phage_Baseplate_Hub"/>
</dbReference>
<evidence type="ECO:0000259" key="1">
    <source>
        <dbReference type="Pfam" id="PF26078"/>
    </source>
</evidence>
<name>A0A1M4WDH6_LOKAT</name>
<dbReference type="RefSeq" id="WP_072856236.1">
    <property type="nucleotide sequence ID" value="NZ_FQUE01000002.1"/>
</dbReference>
<dbReference type="EMBL" id="FQUE01000002">
    <property type="protein sequence ID" value="SHE79237.1"/>
    <property type="molecule type" value="Genomic_DNA"/>
</dbReference>
<dbReference type="InterPro" id="IPR014507">
    <property type="entry name" value="Baseplate_assembly_J_pred"/>
</dbReference>
<sequence length="291" mass="30666">MTVAIDLSRVPLPDLIQTLSFEAILVDIKAYANLVYPFIDLESDPVVMLMEAFAYRELLLRARINDAGRGAFIATASGADLDNLAALFGVVRLVLSPADLTVTPVVDAVYESDTALRYRAQLALEGFSTAGPRDAYRFHALSVDARIISLTVTSPSPGSVLVTYYAADANGDQVTDLTDKIFDALSGENVRPLCDTVIVQPAAIVAYDITATLETGTGPDAEIVRQASQDAATKYAASRRVIGEPVPLSGIYAALHQPGVDSVALIEPSAEVAVMDGEVGVVGAIVVTVAP</sequence>
<gene>
    <name evidence="3" type="ORF">SAMN05444339_10276</name>
</gene>
<dbReference type="Proteomes" id="UP000183987">
    <property type="component" value="Unassembled WGS sequence"/>
</dbReference>
<organism evidence="3 4">
    <name type="scientific">Loktanella atrilutea</name>
    <dbReference type="NCBI Taxonomy" id="366533"/>
    <lineage>
        <taxon>Bacteria</taxon>
        <taxon>Pseudomonadati</taxon>
        <taxon>Pseudomonadota</taxon>
        <taxon>Alphaproteobacteria</taxon>
        <taxon>Rhodobacterales</taxon>
        <taxon>Roseobacteraceae</taxon>
        <taxon>Loktanella</taxon>
    </lineage>
</organism>
<accession>A0A1M4WDH6</accession>
<evidence type="ECO:0000313" key="4">
    <source>
        <dbReference type="Proteomes" id="UP000183987"/>
    </source>
</evidence>
<dbReference type="PIRSF" id="PIRSF020481">
    <property type="entry name" value="BAP"/>
    <property type="match status" value="1"/>
</dbReference>
<dbReference type="OrthoDB" id="9793802at2"/>
<proteinExistence type="predicted"/>
<feature type="domain" description="Baseplate J-like C-terminal" evidence="2">
    <location>
        <begin position="207"/>
        <end position="288"/>
    </location>
</feature>
<keyword evidence="4" id="KW-1185">Reference proteome</keyword>
<dbReference type="PANTHER" id="PTHR35862:SF1">
    <property type="entry name" value="FELS-2 PROPHAGE PROTEIN"/>
    <property type="match status" value="1"/>
</dbReference>
<evidence type="ECO:0000259" key="2">
    <source>
        <dbReference type="Pfam" id="PF26079"/>
    </source>
</evidence>
<dbReference type="InterPro" id="IPR058530">
    <property type="entry name" value="Baseplate_J-like_C"/>
</dbReference>
<dbReference type="STRING" id="366533.SAMN05444339_10276"/>
<reference evidence="4" key="1">
    <citation type="submission" date="2016-11" db="EMBL/GenBank/DDBJ databases">
        <authorList>
            <person name="Varghese N."/>
            <person name="Submissions S."/>
        </authorList>
    </citation>
    <scope>NUCLEOTIDE SEQUENCE [LARGE SCALE GENOMIC DNA]</scope>
    <source>
        <strain evidence="4">DSM 29326</strain>
    </source>
</reference>
<dbReference type="PANTHER" id="PTHR35862">
    <property type="entry name" value="FELS-2 PROPHAGE PROTEIN"/>
    <property type="match status" value="1"/>
</dbReference>
<protein>
    <submittedName>
        <fullName evidence="3">Phage-related baseplate assembly protein</fullName>
    </submittedName>
</protein>
<dbReference type="Pfam" id="PF26078">
    <property type="entry name" value="Baseplate_J_M"/>
    <property type="match status" value="1"/>
</dbReference>
<dbReference type="AlphaFoldDB" id="A0A1M4WDH6"/>
<evidence type="ECO:0000313" key="3">
    <source>
        <dbReference type="EMBL" id="SHE79237.1"/>
    </source>
</evidence>
<feature type="domain" description="Baseplate J-like central" evidence="1">
    <location>
        <begin position="128"/>
        <end position="200"/>
    </location>
</feature>